<protein>
    <submittedName>
        <fullName evidence="1">Uncharacterized protein</fullName>
    </submittedName>
</protein>
<proteinExistence type="predicted"/>
<organism evidence="1 2">
    <name type="scientific">Diversispora epigaea</name>
    <dbReference type="NCBI Taxonomy" id="1348612"/>
    <lineage>
        <taxon>Eukaryota</taxon>
        <taxon>Fungi</taxon>
        <taxon>Fungi incertae sedis</taxon>
        <taxon>Mucoromycota</taxon>
        <taxon>Glomeromycotina</taxon>
        <taxon>Glomeromycetes</taxon>
        <taxon>Diversisporales</taxon>
        <taxon>Diversisporaceae</taxon>
        <taxon>Diversispora</taxon>
    </lineage>
</organism>
<comment type="caution">
    <text evidence="1">The sequence shown here is derived from an EMBL/GenBank/DDBJ whole genome shotgun (WGS) entry which is preliminary data.</text>
</comment>
<evidence type="ECO:0000313" key="1">
    <source>
        <dbReference type="EMBL" id="RHZ54913.1"/>
    </source>
</evidence>
<accession>A0A397H0S8</accession>
<keyword evidence="2" id="KW-1185">Reference proteome</keyword>
<sequence>MGYWKLTMERYDKDEKVALKKFGNFVDFNNILNEMAIHLKTHTKVALIKFYGIMQKIKIFKNINWL</sequence>
<dbReference type="AlphaFoldDB" id="A0A397H0S8"/>
<dbReference type="EMBL" id="PQFF01000373">
    <property type="protein sequence ID" value="RHZ54913.1"/>
    <property type="molecule type" value="Genomic_DNA"/>
</dbReference>
<name>A0A397H0S8_9GLOM</name>
<gene>
    <name evidence="1" type="ORF">Glove_421g131</name>
</gene>
<dbReference type="Proteomes" id="UP000266861">
    <property type="component" value="Unassembled WGS sequence"/>
</dbReference>
<evidence type="ECO:0000313" key="2">
    <source>
        <dbReference type="Proteomes" id="UP000266861"/>
    </source>
</evidence>
<reference evidence="1 2" key="1">
    <citation type="submission" date="2018-08" db="EMBL/GenBank/DDBJ databases">
        <title>Genome and evolution of the arbuscular mycorrhizal fungus Diversispora epigaea (formerly Glomus versiforme) and its bacterial endosymbionts.</title>
        <authorList>
            <person name="Sun X."/>
            <person name="Fei Z."/>
            <person name="Harrison M."/>
        </authorList>
    </citation>
    <scope>NUCLEOTIDE SEQUENCE [LARGE SCALE GENOMIC DNA]</scope>
    <source>
        <strain evidence="1 2">IT104</strain>
    </source>
</reference>